<feature type="chain" id="PRO_5040245637" evidence="1">
    <location>
        <begin position="18"/>
        <end position="72"/>
    </location>
</feature>
<sequence>MASRAASLALLFSMGSCCKLQEDWKFNFLTRKRIQVDTCSNPLGLRKAFAIPVKMGAIVQMFGQLQPTNQPI</sequence>
<name>A0A9Q1HI06_HOLLE</name>
<feature type="signal peptide" evidence="1">
    <location>
        <begin position="1"/>
        <end position="17"/>
    </location>
</feature>
<dbReference type="AlphaFoldDB" id="A0A9Q1HI06"/>
<evidence type="ECO:0000313" key="2">
    <source>
        <dbReference type="EMBL" id="KAJ8047384.1"/>
    </source>
</evidence>
<proteinExistence type="predicted"/>
<keyword evidence="1" id="KW-0732">Signal</keyword>
<reference evidence="2" key="1">
    <citation type="submission" date="2021-10" db="EMBL/GenBank/DDBJ databases">
        <title>Tropical sea cucumber genome reveals ecological adaptation and Cuvierian tubules defense mechanism.</title>
        <authorList>
            <person name="Chen T."/>
        </authorList>
    </citation>
    <scope>NUCLEOTIDE SEQUENCE</scope>
    <source>
        <strain evidence="2">Nanhai2018</strain>
        <tissue evidence="2">Muscle</tissue>
    </source>
</reference>
<evidence type="ECO:0000313" key="3">
    <source>
        <dbReference type="Proteomes" id="UP001152320"/>
    </source>
</evidence>
<comment type="caution">
    <text evidence="2">The sequence shown here is derived from an EMBL/GenBank/DDBJ whole genome shotgun (WGS) entry which is preliminary data.</text>
</comment>
<gene>
    <name evidence="2" type="ORF">HOLleu_06371</name>
</gene>
<accession>A0A9Q1HI06</accession>
<dbReference type="EMBL" id="JAIZAY010000002">
    <property type="protein sequence ID" value="KAJ8047384.1"/>
    <property type="molecule type" value="Genomic_DNA"/>
</dbReference>
<organism evidence="2 3">
    <name type="scientific">Holothuria leucospilota</name>
    <name type="common">Black long sea cucumber</name>
    <name type="synonym">Mertensiothuria leucospilota</name>
    <dbReference type="NCBI Taxonomy" id="206669"/>
    <lineage>
        <taxon>Eukaryota</taxon>
        <taxon>Metazoa</taxon>
        <taxon>Echinodermata</taxon>
        <taxon>Eleutherozoa</taxon>
        <taxon>Echinozoa</taxon>
        <taxon>Holothuroidea</taxon>
        <taxon>Aspidochirotacea</taxon>
        <taxon>Aspidochirotida</taxon>
        <taxon>Holothuriidae</taxon>
        <taxon>Holothuria</taxon>
    </lineage>
</organism>
<evidence type="ECO:0000256" key="1">
    <source>
        <dbReference type="SAM" id="SignalP"/>
    </source>
</evidence>
<protein>
    <submittedName>
        <fullName evidence="2">Uncharacterized protein</fullName>
    </submittedName>
</protein>
<dbReference type="Proteomes" id="UP001152320">
    <property type="component" value="Chromosome 2"/>
</dbReference>
<keyword evidence="3" id="KW-1185">Reference proteome</keyword>
<dbReference type="PROSITE" id="PS51257">
    <property type="entry name" value="PROKAR_LIPOPROTEIN"/>
    <property type="match status" value="1"/>
</dbReference>